<keyword evidence="4 6" id="KW-1133">Transmembrane helix</keyword>
<feature type="transmembrane region" description="Helical" evidence="6">
    <location>
        <begin position="144"/>
        <end position="163"/>
    </location>
</feature>
<evidence type="ECO:0000313" key="8">
    <source>
        <dbReference type="EMBL" id="UTO55388.1"/>
    </source>
</evidence>
<evidence type="ECO:0000259" key="7">
    <source>
        <dbReference type="Pfam" id="PF06271"/>
    </source>
</evidence>
<dbReference type="AlphaFoldDB" id="A0A9Q9BUS9"/>
<evidence type="ECO:0000256" key="2">
    <source>
        <dbReference type="ARBA" id="ARBA00022475"/>
    </source>
</evidence>
<evidence type="ECO:0000256" key="1">
    <source>
        <dbReference type="ARBA" id="ARBA00004651"/>
    </source>
</evidence>
<evidence type="ECO:0000256" key="6">
    <source>
        <dbReference type="SAM" id="Phobius"/>
    </source>
</evidence>
<name>A0A9Q9BUS9_9RICK</name>
<dbReference type="InterPro" id="IPR051791">
    <property type="entry name" value="Pra-immunoreactive"/>
</dbReference>
<keyword evidence="5 6" id="KW-0472">Membrane</keyword>
<comment type="subcellular location">
    <subcellularLocation>
        <location evidence="1">Cell membrane</location>
        <topology evidence="1">Multi-pass membrane protein</topology>
    </subcellularLocation>
</comment>
<organism evidence="8 9">
    <name type="scientific">Neoehrlichia mikurensis</name>
    <dbReference type="NCBI Taxonomy" id="89586"/>
    <lineage>
        <taxon>Bacteria</taxon>
        <taxon>Pseudomonadati</taxon>
        <taxon>Pseudomonadota</taxon>
        <taxon>Alphaproteobacteria</taxon>
        <taxon>Rickettsiales</taxon>
        <taxon>Anaplasmataceae</taxon>
        <taxon>Candidatus Neoehrlichia</taxon>
    </lineage>
</organism>
<dbReference type="PANTHER" id="PTHR36115">
    <property type="entry name" value="PROLINE-RICH ANTIGEN HOMOLOG-RELATED"/>
    <property type="match status" value="1"/>
</dbReference>
<dbReference type="RefSeq" id="WP_254815611.1">
    <property type="nucleotide sequence ID" value="NZ_CP089286.1"/>
</dbReference>
<dbReference type="GO" id="GO:0005886">
    <property type="term" value="C:plasma membrane"/>
    <property type="evidence" value="ECO:0007669"/>
    <property type="project" value="UniProtKB-SubCell"/>
</dbReference>
<dbReference type="Proteomes" id="UP001059822">
    <property type="component" value="Chromosome"/>
</dbReference>
<protein>
    <submittedName>
        <fullName evidence="8">RDD family protein</fullName>
    </submittedName>
</protein>
<evidence type="ECO:0000256" key="4">
    <source>
        <dbReference type="ARBA" id="ARBA00022989"/>
    </source>
</evidence>
<dbReference type="Pfam" id="PF06271">
    <property type="entry name" value="RDD"/>
    <property type="match status" value="1"/>
</dbReference>
<evidence type="ECO:0000313" key="9">
    <source>
        <dbReference type="Proteomes" id="UP001059822"/>
    </source>
</evidence>
<feature type="transmembrane region" description="Helical" evidence="6">
    <location>
        <begin position="86"/>
        <end position="108"/>
    </location>
</feature>
<evidence type="ECO:0000256" key="3">
    <source>
        <dbReference type="ARBA" id="ARBA00022692"/>
    </source>
</evidence>
<feature type="transmembrane region" description="Helical" evidence="6">
    <location>
        <begin position="34"/>
        <end position="57"/>
    </location>
</feature>
<dbReference type="InterPro" id="IPR010432">
    <property type="entry name" value="RDD"/>
</dbReference>
<reference evidence="8" key="1">
    <citation type="journal article" date="2022" name="Microorganisms">
        <title>Assembly and Comparison of Ca. Neoehrlichia mikurensis Genomes.</title>
        <authorList>
            <person name="Azagi T."/>
            <person name="Dirks R.P."/>
            <person name="Yebra-Pimentel E.S."/>
            <person name="Schaap P.J."/>
            <person name="Koehorst J.J."/>
            <person name="Esser H.J."/>
            <person name="Sprong H."/>
        </authorList>
    </citation>
    <scope>NUCLEOTIDE SEQUENCE</scope>
    <source>
        <strain evidence="8">18-2837</strain>
    </source>
</reference>
<accession>A0A9Q9BUS9</accession>
<proteinExistence type="predicted"/>
<gene>
    <name evidence="8" type="ORF">LUA82_04410</name>
</gene>
<keyword evidence="2" id="KW-1003">Cell membrane</keyword>
<feature type="domain" description="RDD" evidence="7">
    <location>
        <begin position="28"/>
        <end position="176"/>
    </location>
</feature>
<dbReference type="EMBL" id="CP089286">
    <property type="protein sequence ID" value="UTO55388.1"/>
    <property type="molecule type" value="Genomic_DNA"/>
</dbReference>
<sequence length="199" mass="23002">MKFILKLLSFFNPKKQKETDGICYVGGLRRCLSIILDLIIILLMLQIIHIVFVYAIYPKNKMYVKAIEKYKIEAILSNEEKSLKNIYLLIIISEQIIQLGVLLLYQVYMWVKFATTIGKFIMGLKVVDERTLKNMTITQAIKRFIAFPLSGIPFCLGIVWANFDKRKQTWHDKIAKTVVVTNNSFKKYAQSSNTHNTGA</sequence>
<evidence type="ECO:0000256" key="5">
    <source>
        <dbReference type="ARBA" id="ARBA00023136"/>
    </source>
</evidence>
<dbReference type="PANTHER" id="PTHR36115:SF4">
    <property type="entry name" value="MEMBRANE PROTEIN"/>
    <property type="match status" value="1"/>
</dbReference>
<keyword evidence="3 6" id="KW-0812">Transmembrane</keyword>